<evidence type="ECO:0000259" key="1">
    <source>
        <dbReference type="SMART" id="SM00760"/>
    </source>
</evidence>
<dbReference type="Proteomes" id="UP000182661">
    <property type="component" value="Unassembled WGS sequence"/>
</dbReference>
<dbReference type="InterPro" id="IPR010921">
    <property type="entry name" value="Trp_repressor/repl_initiator"/>
</dbReference>
<dbReference type="AlphaFoldDB" id="A0A657LU92"/>
<dbReference type="GO" id="GO:0006275">
    <property type="term" value="P:regulation of DNA replication"/>
    <property type="evidence" value="ECO:0007669"/>
    <property type="project" value="InterPro"/>
</dbReference>
<dbReference type="GO" id="GO:0006270">
    <property type="term" value="P:DNA replication initiation"/>
    <property type="evidence" value="ECO:0007669"/>
    <property type="project" value="InterPro"/>
</dbReference>
<dbReference type="GO" id="GO:0005524">
    <property type="term" value="F:ATP binding"/>
    <property type="evidence" value="ECO:0007669"/>
    <property type="project" value="InterPro"/>
</dbReference>
<organism evidence="2 3">
    <name type="scientific">Pararhizobium antarcticum</name>
    <dbReference type="NCBI Taxonomy" id="1798805"/>
    <lineage>
        <taxon>Bacteria</taxon>
        <taxon>Pseudomonadati</taxon>
        <taxon>Pseudomonadota</taxon>
        <taxon>Alphaproteobacteria</taxon>
        <taxon>Hyphomicrobiales</taxon>
        <taxon>Rhizobiaceae</taxon>
        <taxon>Rhizobium/Agrobacterium group</taxon>
        <taxon>Pararhizobium</taxon>
    </lineage>
</organism>
<comment type="caution">
    <text evidence="2">The sequence shown here is derived from an EMBL/GenBank/DDBJ whole genome shotgun (WGS) entry which is preliminary data.</text>
</comment>
<sequence>MNAHNPELIRQHQAHIARQARFNKPPAVRKPIAEDRKVDVRHMLPQVPAWKQKDIRFDAHCVTWKYDRAMFESPSGHIKRRSDGFGIPYSMMVGETRMVEIVIRRHLLVWELKRMFGMSFPSIGRLFGGRDHTTAFHSYRKIDAMTDAERAAIDTPVSPKGIRPR</sequence>
<dbReference type="SMART" id="SM00760">
    <property type="entry name" value="Bac_DnaA_C"/>
    <property type="match status" value="1"/>
</dbReference>
<gene>
    <name evidence="2" type="ORF">AX760_16655</name>
</gene>
<accession>A0A657LU92</accession>
<dbReference type="CDD" id="cd06571">
    <property type="entry name" value="Bac_DnaA_C"/>
    <property type="match status" value="1"/>
</dbReference>
<dbReference type="InterPro" id="IPR013159">
    <property type="entry name" value="DnaA_C"/>
</dbReference>
<dbReference type="SUPFAM" id="SSF48295">
    <property type="entry name" value="TrpR-like"/>
    <property type="match status" value="1"/>
</dbReference>
<protein>
    <recommendedName>
        <fullName evidence="1">Chromosomal replication initiator DnaA C-terminal domain-containing protein</fullName>
    </recommendedName>
</protein>
<proteinExistence type="predicted"/>
<dbReference type="GO" id="GO:0043565">
    <property type="term" value="F:sequence-specific DNA binding"/>
    <property type="evidence" value="ECO:0007669"/>
    <property type="project" value="InterPro"/>
</dbReference>
<dbReference type="OrthoDB" id="7776290at2"/>
<name>A0A657LU92_9HYPH</name>
<dbReference type="RefSeq" id="WP_071832967.1">
    <property type="nucleotide sequence ID" value="NZ_LSRP01000082.1"/>
</dbReference>
<evidence type="ECO:0000313" key="3">
    <source>
        <dbReference type="Proteomes" id="UP000182661"/>
    </source>
</evidence>
<dbReference type="Pfam" id="PF08299">
    <property type="entry name" value="Bac_DnaA_C"/>
    <property type="match status" value="1"/>
</dbReference>
<feature type="domain" description="Chromosomal replication initiator DnaA C-terminal" evidence="1">
    <location>
        <begin position="73"/>
        <end position="142"/>
    </location>
</feature>
<evidence type="ECO:0000313" key="2">
    <source>
        <dbReference type="EMBL" id="OJF97593.1"/>
    </source>
</evidence>
<dbReference type="Gene3D" id="1.10.1750.10">
    <property type="match status" value="1"/>
</dbReference>
<reference evidence="2 3" key="1">
    <citation type="submission" date="2016-02" db="EMBL/GenBank/DDBJ databases">
        <title>Genome sequencing of a beta-galactosidase producing bacteria Rhizobium sp. 59.</title>
        <authorList>
            <person name="Wang D."/>
            <person name="Kot W."/>
            <person name="Qin Y."/>
            <person name="Hansen L."/>
            <person name="Naqvi K."/>
            <person name="Rensing C."/>
        </authorList>
    </citation>
    <scope>NUCLEOTIDE SEQUENCE [LARGE SCALE GENOMIC DNA]</scope>
    <source>
        <strain evidence="2 3">59</strain>
    </source>
</reference>
<keyword evidence="3" id="KW-1185">Reference proteome</keyword>
<dbReference type="EMBL" id="LSRP01000082">
    <property type="protein sequence ID" value="OJF97593.1"/>
    <property type="molecule type" value="Genomic_DNA"/>
</dbReference>